<keyword evidence="7" id="KW-1185">Reference proteome</keyword>
<evidence type="ECO:0000313" key="7">
    <source>
        <dbReference type="Proteomes" id="UP000317180"/>
    </source>
</evidence>
<accession>A0A3M8APL1</accession>
<dbReference type="InterPro" id="IPR001763">
    <property type="entry name" value="Rhodanese-like_dom"/>
</dbReference>
<name>A0A3M8APL1_9BACL</name>
<dbReference type="InterPro" id="IPR001307">
    <property type="entry name" value="Thiosulphate_STrfase_CS"/>
</dbReference>
<keyword evidence="2" id="KW-0677">Repeat</keyword>
<dbReference type="Proteomes" id="UP000276178">
    <property type="component" value="Unassembled WGS sequence"/>
</dbReference>
<dbReference type="Proteomes" id="UP000317180">
    <property type="component" value="Unassembled WGS sequence"/>
</dbReference>
<evidence type="ECO:0000313" key="6">
    <source>
        <dbReference type="Proteomes" id="UP000276178"/>
    </source>
</evidence>
<dbReference type="AlphaFoldDB" id="A0A3M8APL1"/>
<dbReference type="InterPro" id="IPR036873">
    <property type="entry name" value="Rhodanese-like_dom_sf"/>
</dbReference>
<reference evidence="4 7" key="2">
    <citation type="submission" date="2019-06" db="EMBL/GenBank/DDBJ databases">
        <title>Whole genome shotgun sequence of Brevibacillus agri NBRC 15538.</title>
        <authorList>
            <person name="Hosoyama A."/>
            <person name="Uohara A."/>
            <person name="Ohji S."/>
            <person name="Ichikawa N."/>
        </authorList>
    </citation>
    <scope>NUCLEOTIDE SEQUENCE [LARGE SCALE GENOMIC DNA]</scope>
    <source>
        <strain evidence="4 7">NBRC 15538</strain>
    </source>
</reference>
<dbReference type="RefSeq" id="WP_005827065.1">
    <property type="nucleotide sequence ID" value="NZ_BJOD01000001.1"/>
</dbReference>
<dbReference type="CDD" id="cd01449">
    <property type="entry name" value="TST_Repeat_2"/>
    <property type="match status" value="1"/>
</dbReference>
<sequence>MQALVTPQWLRDHLHDERIVIADCRFALSASEQGAQEYEVDHIPGALYFHLNRDLSGPKGEHGGRHPLPDINAIAALFSRAGIDEQTTVIAYDDQEMSMAGRLWWLLRYLGHDRVAVLDGGYAAWKKAGYEVTADVPTPQARTFVPRPRPEMLVGIEDVQKRTPETVLLDSRAGERYRGEQEPLDPKAGHIPGARHFFYKDNLAADMTMLPPEQLKARIADFADREIIVYCGSGVTACTNLLALHQAGRADAKLYAGSWSDWSSYDLPVAKGPTPAEGIEE</sequence>
<dbReference type="FunFam" id="3.40.250.10:FF:000035">
    <property type="entry name" value="Thiosulfate sulfurtransferase"/>
    <property type="match status" value="1"/>
</dbReference>
<dbReference type="PROSITE" id="PS00380">
    <property type="entry name" value="RHODANESE_1"/>
    <property type="match status" value="1"/>
</dbReference>
<dbReference type="GeneID" id="82812167"/>
<dbReference type="CDD" id="cd01448">
    <property type="entry name" value="TST_Repeat_1"/>
    <property type="match status" value="1"/>
</dbReference>
<evidence type="ECO:0000256" key="1">
    <source>
        <dbReference type="ARBA" id="ARBA00022679"/>
    </source>
</evidence>
<dbReference type="PROSITE" id="PS50206">
    <property type="entry name" value="RHODANESE_3"/>
    <property type="match status" value="2"/>
</dbReference>
<dbReference type="EMBL" id="RHHN01000048">
    <property type="protein sequence ID" value="RNB53144.1"/>
    <property type="molecule type" value="Genomic_DNA"/>
</dbReference>
<evidence type="ECO:0000313" key="5">
    <source>
        <dbReference type="EMBL" id="RNB53144.1"/>
    </source>
</evidence>
<dbReference type="PANTHER" id="PTHR11364">
    <property type="entry name" value="THIOSULFATE SULFERTANSFERASE"/>
    <property type="match status" value="1"/>
</dbReference>
<evidence type="ECO:0000259" key="3">
    <source>
        <dbReference type="PROSITE" id="PS50206"/>
    </source>
</evidence>
<evidence type="ECO:0000256" key="2">
    <source>
        <dbReference type="ARBA" id="ARBA00022737"/>
    </source>
</evidence>
<dbReference type="SMART" id="SM00450">
    <property type="entry name" value="RHOD"/>
    <property type="match status" value="2"/>
</dbReference>
<evidence type="ECO:0000313" key="4">
    <source>
        <dbReference type="EMBL" id="GED24213.1"/>
    </source>
</evidence>
<dbReference type="Pfam" id="PF00581">
    <property type="entry name" value="Rhodanese"/>
    <property type="match status" value="2"/>
</dbReference>
<dbReference type="GO" id="GO:0004792">
    <property type="term" value="F:thiosulfate-cyanide sulfurtransferase activity"/>
    <property type="evidence" value="ECO:0007669"/>
    <property type="project" value="InterPro"/>
</dbReference>
<dbReference type="Gene3D" id="3.40.250.10">
    <property type="entry name" value="Rhodanese-like domain"/>
    <property type="match status" value="2"/>
</dbReference>
<keyword evidence="1 5" id="KW-0808">Transferase</keyword>
<feature type="domain" description="Rhodanese" evidence="3">
    <location>
        <begin position="162"/>
        <end position="271"/>
    </location>
</feature>
<dbReference type="OrthoDB" id="9770030at2"/>
<protein>
    <submittedName>
        <fullName evidence="4 5">Sulfurtransferase</fullName>
    </submittedName>
</protein>
<dbReference type="PANTHER" id="PTHR11364:SF27">
    <property type="entry name" value="SULFURTRANSFERASE"/>
    <property type="match status" value="1"/>
</dbReference>
<organism evidence="5 6">
    <name type="scientific">Brevibacillus agri</name>
    <dbReference type="NCBI Taxonomy" id="51101"/>
    <lineage>
        <taxon>Bacteria</taxon>
        <taxon>Bacillati</taxon>
        <taxon>Bacillota</taxon>
        <taxon>Bacilli</taxon>
        <taxon>Bacillales</taxon>
        <taxon>Paenibacillaceae</taxon>
        <taxon>Brevibacillus</taxon>
    </lineage>
</organism>
<gene>
    <name evidence="4" type="ORF">BAG01nite_03150</name>
    <name evidence="5" type="ORF">EB820_16240</name>
</gene>
<comment type="caution">
    <text evidence="5">The sequence shown here is derived from an EMBL/GenBank/DDBJ whole genome shotgun (WGS) entry which is preliminary data.</text>
</comment>
<feature type="domain" description="Rhodanese" evidence="3">
    <location>
        <begin position="15"/>
        <end position="134"/>
    </location>
</feature>
<proteinExistence type="predicted"/>
<reference evidence="5 6" key="1">
    <citation type="submission" date="2018-10" db="EMBL/GenBank/DDBJ databases">
        <title>Phylogenomics of Brevibacillus.</title>
        <authorList>
            <person name="Dunlap C."/>
        </authorList>
    </citation>
    <scope>NUCLEOTIDE SEQUENCE [LARGE SCALE GENOMIC DNA]</scope>
    <source>
        <strain evidence="5 6">NRRL NRS 1219</strain>
    </source>
</reference>
<dbReference type="InterPro" id="IPR045078">
    <property type="entry name" value="TST/MPST-like"/>
</dbReference>
<dbReference type="SUPFAM" id="SSF52821">
    <property type="entry name" value="Rhodanese/Cell cycle control phosphatase"/>
    <property type="match status" value="2"/>
</dbReference>
<dbReference type="EMBL" id="BJOD01000001">
    <property type="protein sequence ID" value="GED24213.1"/>
    <property type="molecule type" value="Genomic_DNA"/>
</dbReference>